<evidence type="ECO:0000313" key="1">
    <source>
        <dbReference type="EMBL" id="CAI8031816.1"/>
    </source>
</evidence>
<keyword evidence="2" id="KW-1185">Reference proteome</keyword>
<sequence length="67" mass="7582">MTQDCVCLTRSCHGMHLVISLHLACHFTNLLVLFETGRSPGICQHGYIQSYRLDFKAHGLYNASRCL</sequence>
<dbReference type="Proteomes" id="UP001174909">
    <property type="component" value="Unassembled WGS sequence"/>
</dbReference>
<proteinExistence type="predicted"/>
<dbReference type="AlphaFoldDB" id="A0AA35SN61"/>
<name>A0AA35SN61_GEOBA</name>
<feature type="non-terminal residue" evidence="1">
    <location>
        <position position="1"/>
    </location>
</feature>
<reference evidence="1" key="1">
    <citation type="submission" date="2023-03" db="EMBL/GenBank/DDBJ databases">
        <authorList>
            <person name="Steffen K."/>
            <person name="Cardenas P."/>
        </authorList>
    </citation>
    <scope>NUCLEOTIDE SEQUENCE</scope>
</reference>
<dbReference type="EMBL" id="CASHTH010002567">
    <property type="protein sequence ID" value="CAI8031816.1"/>
    <property type="molecule type" value="Genomic_DNA"/>
</dbReference>
<gene>
    <name evidence="1" type="ORF">GBAR_LOCUS18028</name>
</gene>
<accession>A0AA35SN61</accession>
<comment type="caution">
    <text evidence="1">The sequence shown here is derived from an EMBL/GenBank/DDBJ whole genome shotgun (WGS) entry which is preliminary data.</text>
</comment>
<protein>
    <submittedName>
        <fullName evidence="1">Uncharacterized protein</fullName>
    </submittedName>
</protein>
<organism evidence="1 2">
    <name type="scientific">Geodia barretti</name>
    <name type="common">Barrett's horny sponge</name>
    <dbReference type="NCBI Taxonomy" id="519541"/>
    <lineage>
        <taxon>Eukaryota</taxon>
        <taxon>Metazoa</taxon>
        <taxon>Porifera</taxon>
        <taxon>Demospongiae</taxon>
        <taxon>Heteroscleromorpha</taxon>
        <taxon>Tetractinellida</taxon>
        <taxon>Astrophorina</taxon>
        <taxon>Geodiidae</taxon>
        <taxon>Geodia</taxon>
    </lineage>
</organism>
<evidence type="ECO:0000313" key="2">
    <source>
        <dbReference type="Proteomes" id="UP001174909"/>
    </source>
</evidence>